<accession>A0A0D0IVM7</accession>
<evidence type="ECO:0000313" key="2">
    <source>
        <dbReference type="Proteomes" id="UP000032046"/>
    </source>
</evidence>
<dbReference type="EMBL" id="JXQK01000056">
    <property type="protein sequence ID" value="KIP62195.1"/>
    <property type="molecule type" value="Genomic_DNA"/>
</dbReference>
<protein>
    <recommendedName>
        <fullName evidence="3">Glycosyltransferase family 1 protein</fullName>
    </recommendedName>
</protein>
<proteinExistence type="predicted"/>
<organism evidence="1 2">
    <name type="scientific">Prevotella pectinovora</name>
    <dbReference type="NCBI Taxonomy" id="1602169"/>
    <lineage>
        <taxon>Bacteria</taxon>
        <taxon>Pseudomonadati</taxon>
        <taxon>Bacteroidota</taxon>
        <taxon>Bacteroidia</taxon>
        <taxon>Bacteroidales</taxon>
        <taxon>Prevotellaceae</taxon>
        <taxon>Prevotella</taxon>
    </lineage>
</organism>
<dbReference type="STRING" id="1602171.ST44_07850"/>
<dbReference type="Proteomes" id="UP000032046">
    <property type="component" value="Unassembled WGS sequence"/>
</dbReference>
<gene>
    <name evidence="1" type="ORF">ST44_07850</name>
</gene>
<name>A0A0D0IVM7_9BACT</name>
<reference evidence="1 2" key="1">
    <citation type="submission" date="2015-01" db="EMBL/GenBank/DDBJ databases">
        <title>Comparative genomics of non-oral Prevotella species.</title>
        <authorList>
            <person name="Accetto T."/>
            <person name="Nograsek B."/>
            <person name="Avgustin G."/>
        </authorList>
    </citation>
    <scope>NUCLEOTIDE SEQUENCE [LARGE SCALE GENOMIC DNA]</scope>
    <source>
        <strain evidence="1 2">P5-119</strain>
    </source>
</reference>
<sequence>MKKIKAVAPYAFGGKPGFKHQPYEAWVNIGGRTAKPHYPPKVLHSLAYNVDFPSLCKCGKEARLRLVEPVALTYDAFPDYIFYEIVPLIWDCWPHYFGKVAKWLKRHDVRTAIFTSSQTADLMRKEFPDMNILSIPEGINVTTYHAGKNLAERNIDLLEYGSIKRNFFQHYVAGIKHINSQNANGCMRTFSQLLDTMADAKITISLPRCDTAPEETGGIETLTQRFWEGMLSRSVLLGRAPKELIDLVGYNPVVTIDKEHADEQVRDIVEHISEYQGLVDKNRETALRMAPWEIRMKQIMEWLEGLGYEK</sequence>
<evidence type="ECO:0000313" key="1">
    <source>
        <dbReference type="EMBL" id="KIP62195.1"/>
    </source>
</evidence>
<keyword evidence="2" id="KW-1185">Reference proteome</keyword>
<comment type="caution">
    <text evidence="1">The sequence shown here is derived from an EMBL/GenBank/DDBJ whole genome shotgun (WGS) entry which is preliminary data.</text>
</comment>
<dbReference type="RefSeq" id="WP_042519404.1">
    <property type="nucleotide sequence ID" value="NZ_JXQK01000056.1"/>
</dbReference>
<evidence type="ECO:0008006" key="3">
    <source>
        <dbReference type="Google" id="ProtNLM"/>
    </source>
</evidence>
<dbReference type="AlphaFoldDB" id="A0A0D0IVM7"/>